<dbReference type="AlphaFoldDB" id="A0A9D4RY72"/>
<dbReference type="EMBL" id="JAIWYP010000001">
    <property type="protein sequence ID" value="KAH3882947.1"/>
    <property type="molecule type" value="Genomic_DNA"/>
</dbReference>
<dbReference type="Proteomes" id="UP000828390">
    <property type="component" value="Unassembled WGS sequence"/>
</dbReference>
<evidence type="ECO:0000313" key="2">
    <source>
        <dbReference type="Proteomes" id="UP000828390"/>
    </source>
</evidence>
<comment type="caution">
    <text evidence="1">The sequence shown here is derived from an EMBL/GenBank/DDBJ whole genome shotgun (WGS) entry which is preliminary data.</text>
</comment>
<protein>
    <submittedName>
        <fullName evidence="1">Uncharacterized protein</fullName>
    </submittedName>
</protein>
<reference evidence="1" key="1">
    <citation type="journal article" date="2019" name="bioRxiv">
        <title>The Genome of the Zebra Mussel, Dreissena polymorpha: A Resource for Invasive Species Research.</title>
        <authorList>
            <person name="McCartney M.A."/>
            <person name="Auch B."/>
            <person name="Kono T."/>
            <person name="Mallez S."/>
            <person name="Zhang Y."/>
            <person name="Obille A."/>
            <person name="Becker A."/>
            <person name="Abrahante J.E."/>
            <person name="Garbe J."/>
            <person name="Badalamenti J.P."/>
            <person name="Herman A."/>
            <person name="Mangelson H."/>
            <person name="Liachko I."/>
            <person name="Sullivan S."/>
            <person name="Sone E.D."/>
            <person name="Koren S."/>
            <person name="Silverstein K.A.T."/>
            <person name="Beckman K.B."/>
            <person name="Gohl D.M."/>
        </authorList>
    </citation>
    <scope>NUCLEOTIDE SEQUENCE</scope>
    <source>
        <strain evidence="1">Duluth1</strain>
        <tissue evidence="1">Whole animal</tissue>
    </source>
</reference>
<name>A0A9D4RY72_DREPO</name>
<organism evidence="1 2">
    <name type="scientific">Dreissena polymorpha</name>
    <name type="common">Zebra mussel</name>
    <name type="synonym">Mytilus polymorpha</name>
    <dbReference type="NCBI Taxonomy" id="45954"/>
    <lineage>
        <taxon>Eukaryota</taxon>
        <taxon>Metazoa</taxon>
        <taxon>Spiralia</taxon>
        <taxon>Lophotrochozoa</taxon>
        <taxon>Mollusca</taxon>
        <taxon>Bivalvia</taxon>
        <taxon>Autobranchia</taxon>
        <taxon>Heteroconchia</taxon>
        <taxon>Euheterodonta</taxon>
        <taxon>Imparidentia</taxon>
        <taxon>Neoheterodontei</taxon>
        <taxon>Myida</taxon>
        <taxon>Dreissenoidea</taxon>
        <taxon>Dreissenidae</taxon>
        <taxon>Dreissena</taxon>
    </lineage>
</organism>
<reference evidence="1" key="2">
    <citation type="submission" date="2020-11" db="EMBL/GenBank/DDBJ databases">
        <authorList>
            <person name="McCartney M.A."/>
            <person name="Auch B."/>
            <person name="Kono T."/>
            <person name="Mallez S."/>
            <person name="Becker A."/>
            <person name="Gohl D.M."/>
            <person name="Silverstein K.A.T."/>
            <person name="Koren S."/>
            <person name="Bechman K.B."/>
            <person name="Herman A."/>
            <person name="Abrahante J.E."/>
            <person name="Garbe J."/>
        </authorList>
    </citation>
    <scope>NUCLEOTIDE SEQUENCE</scope>
    <source>
        <strain evidence="1">Duluth1</strain>
        <tissue evidence="1">Whole animal</tissue>
    </source>
</reference>
<evidence type="ECO:0000313" key="1">
    <source>
        <dbReference type="EMBL" id="KAH3882947.1"/>
    </source>
</evidence>
<sequence>MNCIDETDCYVLDGGSLRNRLPRTKGYTNNVIAESYADFTDKQQWCSMVTKTVLLSKISHTRDEQKNVKVNLSMSFNKEQQMRPFFRDKDKQGMIALISTALTKRGCYFLVLLGYADVYIVKAKVE</sequence>
<proteinExistence type="predicted"/>
<accession>A0A9D4RY72</accession>
<keyword evidence="2" id="KW-1185">Reference proteome</keyword>
<gene>
    <name evidence="1" type="ORF">DPMN_006894</name>
</gene>